<evidence type="ECO:0000256" key="2">
    <source>
        <dbReference type="ARBA" id="ARBA00022763"/>
    </source>
</evidence>
<dbReference type="SUPFAM" id="SSF55874">
    <property type="entry name" value="ATPase domain of HSP90 chaperone/DNA topoisomerase II/histidine kinase"/>
    <property type="match status" value="1"/>
</dbReference>
<sequence>MAEQADAKHDGARRPIERLDPDVVNRIAAGEIIHRPSNALKELLENSLDAGATLIKITLQDGGLKMLQIQDNGKGIPVEDMPLLCERFATSKLRKFSDLESMSTFGFPVSKTRSEEFAYTYSTLDVIRNVHGATLTRDLMHLSPLQLDKLGCTVEGWVSNANWVSKKTTFLCFINNRLVECVATSENTVQAIIEAFAYQLALRQFAAFTPVRLDPAPSLHEIIGLGFDAEDAEAKAHLSRETVVSKIYDTLMARTEMLDEYFAIRLNPDQGTIETMPALLPHHGTTGLVLERLPAFFFRLGPQVDWVQEKACLDGICRELAYAHVPASVGRTAGEHDDAWAIQHVWFANLLGSRGRMLVPKSLATHDFVQIASLPDLYRVFERC</sequence>
<dbReference type="InterPro" id="IPR020568">
    <property type="entry name" value="Ribosomal_Su5_D2-typ_SF"/>
</dbReference>
<dbReference type="PANTHER" id="PTHR10073">
    <property type="entry name" value="DNA MISMATCH REPAIR PROTEIN MLH, PMS, MUTL"/>
    <property type="match status" value="1"/>
</dbReference>
<comment type="similarity">
    <text evidence="1">Belongs to the DNA mismatch repair MutL/HexB family.</text>
</comment>
<organism evidence="5 6">
    <name type="scientific">Malassezia obtusa</name>
    <dbReference type="NCBI Taxonomy" id="76774"/>
    <lineage>
        <taxon>Eukaryota</taxon>
        <taxon>Fungi</taxon>
        <taxon>Dikarya</taxon>
        <taxon>Basidiomycota</taxon>
        <taxon>Ustilaginomycotina</taxon>
        <taxon>Malasseziomycetes</taxon>
        <taxon>Malasseziales</taxon>
        <taxon>Malasseziaceae</taxon>
        <taxon>Malassezia</taxon>
    </lineage>
</organism>
<evidence type="ECO:0000259" key="3">
    <source>
        <dbReference type="Pfam" id="PF02518"/>
    </source>
</evidence>
<accession>A0AAF0IUK0</accession>
<keyword evidence="6" id="KW-1185">Reference proteome</keyword>
<evidence type="ECO:0000313" key="6">
    <source>
        <dbReference type="Proteomes" id="UP001214603"/>
    </source>
</evidence>
<evidence type="ECO:0000313" key="5">
    <source>
        <dbReference type="EMBL" id="WFD04638.1"/>
    </source>
</evidence>
<evidence type="ECO:0000259" key="4">
    <source>
        <dbReference type="Pfam" id="PF16413"/>
    </source>
</evidence>
<gene>
    <name evidence="5" type="primary">mlh1</name>
    <name evidence="5" type="ORF">MOBT1_003352</name>
</gene>
<protein>
    <submittedName>
        <fullName evidence="5">DNA mismatch repair protein Mlh1</fullName>
    </submittedName>
</protein>
<dbReference type="EMBL" id="CP119942">
    <property type="protein sequence ID" value="WFD04638.1"/>
    <property type="molecule type" value="Genomic_DNA"/>
</dbReference>
<proteinExistence type="inferred from homology"/>
<dbReference type="SUPFAM" id="SSF54211">
    <property type="entry name" value="Ribosomal protein S5 domain 2-like"/>
    <property type="match status" value="1"/>
</dbReference>
<dbReference type="GO" id="GO:0061982">
    <property type="term" value="P:meiosis I cell cycle process"/>
    <property type="evidence" value="ECO:0007669"/>
    <property type="project" value="UniProtKB-ARBA"/>
</dbReference>
<name>A0AAF0IUK0_9BASI</name>
<dbReference type="InterPro" id="IPR032189">
    <property type="entry name" value="Mlh1_C"/>
</dbReference>
<dbReference type="Pfam" id="PF02518">
    <property type="entry name" value="HATPase_c"/>
    <property type="match status" value="1"/>
</dbReference>
<dbReference type="Gene3D" id="3.30.565.10">
    <property type="entry name" value="Histidine kinase-like ATPase, C-terminal domain"/>
    <property type="match status" value="1"/>
</dbReference>
<evidence type="ECO:0000256" key="1">
    <source>
        <dbReference type="ARBA" id="ARBA00006082"/>
    </source>
</evidence>
<dbReference type="InterPro" id="IPR003594">
    <property type="entry name" value="HATPase_dom"/>
</dbReference>
<feature type="domain" description="DNA mismatch repair protein Mlh1 C-terminal" evidence="4">
    <location>
        <begin position="189"/>
        <end position="384"/>
    </location>
</feature>
<keyword evidence="2" id="KW-0227">DNA damage</keyword>
<dbReference type="GO" id="GO:0006298">
    <property type="term" value="P:mismatch repair"/>
    <property type="evidence" value="ECO:0007669"/>
    <property type="project" value="InterPro"/>
</dbReference>
<dbReference type="GO" id="GO:0140664">
    <property type="term" value="F:ATP-dependent DNA damage sensor activity"/>
    <property type="evidence" value="ECO:0007669"/>
    <property type="project" value="InterPro"/>
</dbReference>
<dbReference type="Pfam" id="PF16413">
    <property type="entry name" value="Mlh1_C"/>
    <property type="match status" value="1"/>
</dbReference>
<feature type="domain" description="Histidine kinase/HSP90-like ATPase" evidence="3">
    <location>
        <begin position="37"/>
        <end position="117"/>
    </location>
</feature>
<dbReference type="InterPro" id="IPR036890">
    <property type="entry name" value="HATPase_C_sf"/>
</dbReference>
<dbReference type="PANTHER" id="PTHR10073:SF12">
    <property type="entry name" value="DNA MISMATCH REPAIR PROTEIN MLH1"/>
    <property type="match status" value="1"/>
</dbReference>
<dbReference type="AlphaFoldDB" id="A0AAF0IUK0"/>
<dbReference type="Gene3D" id="3.30.230.10">
    <property type="match status" value="1"/>
</dbReference>
<dbReference type="InterPro" id="IPR014721">
    <property type="entry name" value="Ribsml_uS5_D2-typ_fold_subgr"/>
</dbReference>
<reference evidence="5" key="1">
    <citation type="submission" date="2023-03" db="EMBL/GenBank/DDBJ databases">
        <title>Mating type loci evolution in Malassezia.</title>
        <authorList>
            <person name="Coelho M.A."/>
        </authorList>
    </citation>
    <scope>NUCLEOTIDE SEQUENCE</scope>
    <source>
        <strain evidence="5">CBS 7876</strain>
    </source>
</reference>
<dbReference type="GO" id="GO:0032389">
    <property type="term" value="C:MutLalpha complex"/>
    <property type="evidence" value="ECO:0007669"/>
    <property type="project" value="TreeGrafter"/>
</dbReference>
<dbReference type="Proteomes" id="UP001214603">
    <property type="component" value="Chromosome 9"/>
</dbReference>
<dbReference type="InterPro" id="IPR038973">
    <property type="entry name" value="MutL/Mlh/Pms-like"/>
</dbReference>
<dbReference type="GO" id="GO:0016887">
    <property type="term" value="F:ATP hydrolysis activity"/>
    <property type="evidence" value="ECO:0007669"/>
    <property type="project" value="InterPro"/>
</dbReference>